<dbReference type="InterPro" id="IPR043129">
    <property type="entry name" value="ATPase_NBD"/>
</dbReference>
<dbReference type="InterPro" id="IPR003695">
    <property type="entry name" value="Ppx_GppA_N"/>
</dbReference>
<dbReference type="SUPFAM" id="SSF53067">
    <property type="entry name" value="Actin-like ATPase domain"/>
    <property type="match status" value="2"/>
</dbReference>
<dbReference type="PANTHER" id="PTHR30005:SF0">
    <property type="entry name" value="RETROGRADE REGULATION PROTEIN 2"/>
    <property type="match status" value="1"/>
</dbReference>
<reference evidence="3 4" key="1">
    <citation type="submission" date="2020-12" db="EMBL/GenBank/DDBJ databases">
        <title>A novel species.</title>
        <authorList>
            <person name="Li K."/>
        </authorList>
    </citation>
    <scope>NUCLEOTIDE SEQUENCE [LARGE SCALE GENOMIC DNA]</scope>
    <source>
        <strain evidence="3 4">ZYC-3</strain>
    </source>
</reference>
<evidence type="ECO:0000313" key="4">
    <source>
        <dbReference type="Proteomes" id="UP000595636"/>
    </source>
</evidence>
<dbReference type="KEGG" id="slf:JEQ17_42870"/>
<evidence type="ECO:0000313" key="3">
    <source>
        <dbReference type="EMBL" id="QQM45498.1"/>
    </source>
</evidence>
<name>A0A7T7L2Z9_9ACTN</name>
<organism evidence="3 4">
    <name type="scientific">Streptomyces liliifuscus</name>
    <dbReference type="NCBI Taxonomy" id="2797636"/>
    <lineage>
        <taxon>Bacteria</taxon>
        <taxon>Bacillati</taxon>
        <taxon>Actinomycetota</taxon>
        <taxon>Actinomycetes</taxon>
        <taxon>Kitasatosporales</taxon>
        <taxon>Streptomycetaceae</taxon>
        <taxon>Streptomyces</taxon>
    </lineage>
</organism>
<sequence length="325" mass="34626">MGRGRPEQAAVLDVGCHSALLTVVRWRPGAGLEPVFSYKTRLRLHEELDGRGRLRKVGITSVQHAVAEAMAAVRVRRPPTVFPFATSVIRDAPNREQVIAQVARATGTRLLVLPGEEEARLAYVAARQWTGSGSGPLLMLDIGGGTVEIASGRGARPRSVLSLPLGARRITRDWLPGGTVPSAARLEEVREFLGHALSTAPGLPVAARDGSVVACSKTFEQLARLAGTSSRRRRAHAGRQLTLSQLRRWIPVLAGADPARRTRLPGISRHRAGQALAGALVAEALLTACEAESIGISPWSTREGLLLEHLGVVPAEPGHDLPLVG</sequence>
<dbReference type="Proteomes" id="UP000595636">
    <property type="component" value="Chromosome"/>
</dbReference>
<accession>A0A7T7L2Z9</accession>
<proteinExistence type="inferred from homology"/>
<dbReference type="Pfam" id="PF02541">
    <property type="entry name" value="Ppx-GppA"/>
    <property type="match status" value="1"/>
</dbReference>
<evidence type="ECO:0000259" key="2">
    <source>
        <dbReference type="Pfam" id="PF02541"/>
    </source>
</evidence>
<dbReference type="EMBL" id="CP066831">
    <property type="protein sequence ID" value="QQM45498.1"/>
    <property type="molecule type" value="Genomic_DNA"/>
</dbReference>
<dbReference type="AlphaFoldDB" id="A0A7T7L2Z9"/>
<comment type="similarity">
    <text evidence="1">Belongs to the GppA/Ppx family.</text>
</comment>
<dbReference type="GO" id="GO:0016462">
    <property type="term" value="F:pyrophosphatase activity"/>
    <property type="evidence" value="ECO:0007669"/>
    <property type="project" value="TreeGrafter"/>
</dbReference>
<dbReference type="PANTHER" id="PTHR30005">
    <property type="entry name" value="EXOPOLYPHOSPHATASE"/>
    <property type="match status" value="1"/>
</dbReference>
<feature type="domain" description="Ppx/GppA phosphatase N-terminal" evidence="2">
    <location>
        <begin position="23"/>
        <end position="310"/>
    </location>
</feature>
<protein>
    <recommendedName>
        <fullName evidence="2">Ppx/GppA phosphatase N-terminal domain-containing protein</fullName>
    </recommendedName>
</protein>
<keyword evidence="4" id="KW-1185">Reference proteome</keyword>
<dbReference type="InterPro" id="IPR050273">
    <property type="entry name" value="GppA/Ppx_hydrolase"/>
</dbReference>
<dbReference type="RefSeq" id="WP_200400304.1">
    <property type="nucleotide sequence ID" value="NZ_CP066831.1"/>
</dbReference>
<evidence type="ECO:0000256" key="1">
    <source>
        <dbReference type="ARBA" id="ARBA00007125"/>
    </source>
</evidence>
<gene>
    <name evidence="3" type="ORF">JEQ17_42870</name>
</gene>
<dbReference type="Gene3D" id="3.30.420.40">
    <property type="match status" value="1"/>
</dbReference>
<dbReference type="Gene3D" id="3.30.420.150">
    <property type="entry name" value="Exopolyphosphatase. Domain 2"/>
    <property type="match status" value="1"/>
</dbReference>